<accession>A0A518K598</accession>
<name>A0A518K598_9BACT</name>
<dbReference type="Proteomes" id="UP000316426">
    <property type="component" value="Chromosome"/>
</dbReference>
<protein>
    <submittedName>
        <fullName evidence="2">Amino acid kinase family protein</fullName>
    </submittedName>
</protein>
<reference evidence="2 3" key="1">
    <citation type="submission" date="2019-02" db="EMBL/GenBank/DDBJ databases">
        <title>Deep-cultivation of Planctomycetes and their phenomic and genomic characterization uncovers novel biology.</title>
        <authorList>
            <person name="Wiegand S."/>
            <person name="Jogler M."/>
            <person name="Boedeker C."/>
            <person name="Pinto D."/>
            <person name="Vollmers J."/>
            <person name="Rivas-Marin E."/>
            <person name="Kohn T."/>
            <person name="Peeters S.H."/>
            <person name="Heuer A."/>
            <person name="Rast P."/>
            <person name="Oberbeckmann S."/>
            <person name="Bunk B."/>
            <person name="Jeske O."/>
            <person name="Meyerdierks A."/>
            <person name="Storesund J.E."/>
            <person name="Kallscheuer N."/>
            <person name="Luecker S."/>
            <person name="Lage O.M."/>
            <person name="Pohl T."/>
            <person name="Merkel B.J."/>
            <person name="Hornburger P."/>
            <person name="Mueller R.-W."/>
            <person name="Bruemmer F."/>
            <person name="Labrenz M."/>
            <person name="Spormann A.M."/>
            <person name="Op den Camp H."/>
            <person name="Overmann J."/>
            <person name="Amann R."/>
            <person name="Jetten M.S.M."/>
            <person name="Mascher T."/>
            <person name="Medema M.H."/>
            <person name="Devos D.P."/>
            <person name="Kaster A.-K."/>
            <person name="Ovreas L."/>
            <person name="Rohde M."/>
            <person name="Galperin M.Y."/>
            <person name="Jogler C."/>
        </authorList>
    </citation>
    <scope>NUCLEOTIDE SEQUENCE [LARGE SCALE GENOMIC DNA]</scope>
    <source>
        <strain evidence="2 3">Spa11</strain>
    </source>
</reference>
<keyword evidence="2" id="KW-0808">Transferase</keyword>
<gene>
    <name evidence="2" type="ORF">Spa11_11570</name>
</gene>
<dbReference type="RefSeq" id="WP_145109155.1">
    <property type="nucleotide sequence ID" value="NZ_CP036349.1"/>
</dbReference>
<sequence length="194" mass="20779">MNGRVVIKVGGSLLAEPGVMRRVADWLAMTARPGQMRMLIAGGGESVEAIRRIDAANPLSPAAGHWAAVAVMDANALLLADWLPNFEIRDQYPVVAGDYLLQCGRLLREVEPHADGERLHIGWETTSDAIAARIAVLWDADLMLLKHSLLATYDELPIAAADGVIDRETPRVGASVASTQLFGVVNPGLALRPS</sequence>
<proteinExistence type="predicted"/>
<evidence type="ECO:0000313" key="3">
    <source>
        <dbReference type="Proteomes" id="UP000316426"/>
    </source>
</evidence>
<evidence type="ECO:0000313" key="2">
    <source>
        <dbReference type="EMBL" id="QDV72970.1"/>
    </source>
</evidence>
<dbReference type="AlphaFoldDB" id="A0A518K598"/>
<organism evidence="2 3">
    <name type="scientific">Botrimarina mediterranea</name>
    <dbReference type="NCBI Taxonomy" id="2528022"/>
    <lineage>
        <taxon>Bacteria</taxon>
        <taxon>Pseudomonadati</taxon>
        <taxon>Planctomycetota</taxon>
        <taxon>Planctomycetia</taxon>
        <taxon>Pirellulales</taxon>
        <taxon>Lacipirellulaceae</taxon>
        <taxon>Botrimarina</taxon>
    </lineage>
</organism>
<keyword evidence="3" id="KW-1185">Reference proteome</keyword>
<dbReference type="KEGG" id="bmei:Spa11_11570"/>
<dbReference type="EMBL" id="CP036349">
    <property type="protein sequence ID" value="QDV72970.1"/>
    <property type="molecule type" value="Genomic_DNA"/>
</dbReference>
<dbReference type="GO" id="GO:0016301">
    <property type="term" value="F:kinase activity"/>
    <property type="evidence" value="ECO:0007669"/>
    <property type="project" value="UniProtKB-KW"/>
</dbReference>
<dbReference type="SUPFAM" id="SSF53633">
    <property type="entry name" value="Carbamate kinase-like"/>
    <property type="match status" value="1"/>
</dbReference>
<dbReference type="Pfam" id="PF00696">
    <property type="entry name" value="AA_kinase"/>
    <property type="match status" value="1"/>
</dbReference>
<feature type="domain" description="Aspartate/glutamate/uridylate kinase" evidence="1">
    <location>
        <begin position="4"/>
        <end position="144"/>
    </location>
</feature>
<keyword evidence="2" id="KW-0418">Kinase</keyword>
<dbReference type="InterPro" id="IPR001048">
    <property type="entry name" value="Asp/Glu/Uridylate_kinase"/>
</dbReference>
<dbReference type="InterPro" id="IPR036393">
    <property type="entry name" value="AceGlu_kinase-like_sf"/>
</dbReference>
<evidence type="ECO:0000259" key="1">
    <source>
        <dbReference type="Pfam" id="PF00696"/>
    </source>
</evidence>
<dbReference type="Gene3D" id="3.40.1160.10">
    <property type="entry name" value="Acetylglutamate kinase-like"/>
    <property type="match status" value="1"/>
</dbReference>